<evidence type="ECO:0000313" key="1">
    <source>
        <dbReference type="EMBL" id="REG94318.1"/>
    </source>
</evidence>
<keyword evidence="2" id="KW-1185">Reference proteome</keyword>
<comment type="caution">
    <text evidence="1">The sequence shown here is derived from an EMBL/GenBank/DDBJ whole genome shotgun (WGS) entry which is preliminary data.</text>
</comment>
<reference evidence="1 2" key="1">
    <citation type="submission" date="2018-08" db="EMBL/GenBank/DDBJ databases">
        <title>Genomic Encyclopedia of Archaeal and Bacterial Type Strains, Phase II (KMG-II): from individual species to whole genera.</title>
        <authorList>
            <person name="Goeker M."/>
        </authorList>
    </citation>
    <scope>NUCLEOTIDE SEQUENCE [LARGE SCALE GENOMIC DNA]</scope>
    <source>
        <strain evidence="1 2">DSM 15986</strain>
    </source>
</reference>
<evidence type="ECO:0000313" key="2">
    <source>
        <dbReference type="Proteomes" id="UP000256405"/>
    </source>
</evidence>
<sequence length="173" mass="19545">MPFFCPGLKPRATNLASLQDAKPMVKTCTRSNFSCSRIVISNLDLGICNSNTINNYSFWRNHFFSIDLNPAKTKKPMPFFYPGLKPRATNPASLQDAKPMVKTCTRSNFSCSRIVISNHHLGNCNSKKINNYSFWRTLLFSIDLNLAKTKKPMPFFYPGLKPRATNIASLQDA</sequence>
<proteinExistence type="predicted"/>
<gene>
    <name evidence="1" type="ORF">C8N25_101145</name>
</gene>
<organism evidence="1 2">
    <name type="scientific">Algoriphagus antarcticus</name>
    <dbReference type="NCBI Taxonomy" id="238540"/>
    <lineage>
        <taxon>Bacteria</taxon>
        <taxon>Pseudomonadati</taxon>
        <taxon>Bacteroidota</taxon>
        <taxon>Cytophagia</taxon>
        <taxon>Cytophagales</taxon>
        <taxon>Cyclobacteriaceae</taxon>
        <taxon>Algoriphagus</taxon>
    </lineage>
</organism>
<dbReference type="AlphaFoldDB" id="A0A3E0E7T9"/>
<name>A0A3E0E7T9_9BACT</name>
<dbReference type="Proteomes" id="UP000256405">
    <property type="component" value="Unassembled WGS sequence"/>
</dbReference>
<accession>A0A3E0E7T9</accession>
<protein>
    <submittedName>
        <fullName evidence="1">Uncharacterized protein</fullName>
    </submittedName>
</protein>
<dbReference type="EMBL" id="QUNF01000001">
    <property type="protein sequence ID" value="REG94318.1"/>
    <property type="molecule type" value="Genomic_DNA"/>
</dbReference>